<dbReference type="Pfam" id="PF14343">
    <property type="entry name" value="PrcB_C"/>
    <property type="match status" value="1"/>
</dbReference>
<reference evidence="2" key="1">
    <citation type="submission" date="2020-12" db="EMBL/GenBank/DDBJ databases">
        <title>M. sibirica DSM 26468T genome.</title>
        <authorList>
            <person name="Thieme N."/>
            <person name="Rettenmaier R."/>
            <person name="Zverlov V."/>
            <person name="Liebl W."/>
        </authorList>
    </citation>
    <scope>NUCLEOTIDE SEQUENCE</scope>
    <source>
        <strain evidence="2">DSM 26468</strain>
    </source>
</reference>
<feature type="domain" description="PrcB C-terminal" evidence="1">
    <location>
        <begin position="73"/>
        <end position="130"/>
    </location>
</feature>
<keyword evidence="2" id="KW-0378">Hydrolase</keyword>
<gene>
    <name evidence="2" type="ORF">I5677_13240</name>
</gene>
<dbReference type="Proteomes" id="UP000623269">
    <property type="component" value="Unassembled WGS sequence"/>
</dbReference>
<evidence type="ECO:0000313" key="3">
    <source>
        <dbReference type="Proteomes" id="UP000623269"/>
    </source>
</evidence>
<dbReference type="AlphaFoldDB" id="A0A8J7HC89"/>
<comment type="caution">
    <text evidence="2">The sequence shown here is derived from an EMBL/GenBank/DDBJ whole genome shotgun (WGS) entry which is preliminary data.</text>
</comment>
<keyword evidence="3" id="KW-1185">Reference proteome</keyword>
<dbReference type="PROSITE" id="PS51257">
    <property type="entry name" value="PROKAR_LIPOPROTEIN"/>
    <property type="match status" value="1"/>
</dbReference>
<dbReference type="InterPro" id="IPR025748">
    <property type="entry name" value="PrcB_C_dom"/>
</dbReference>
<dbReference type="EMBL" id="JAEAGR010000015">
    <property type="protein sequence ID" value="MBH1941861.1"/>
    <property type="molecule type" value="Genomic_DNA"/>
</dbReference>
<proteinExistence type="predicted"/>
<evidence type="ECO:0000259" key="1">
    <source>
        <dbReference type="Pfam" id="PF14343"/>
    </source>
</evidence>
<dbReference type="GO" id="GO:0008233">
    <property type="term" value="F:peptidase activity"/>
    <property type="evidence" value="ECO:0007669"/>
    <property type="project" value="UniProtKB-KW"/>
</dbReference>
<sequence length="139" mass="15670">MMNRLRKLVLLLMIVITGLGITGCKTEDTDIKRLKDLEFTVVEDADLPGELKEIIDEKKENPFKLSYSNKDYLYIVVGYGKQNSGGYSISVDDLYLTSNAIYIDTNLIGPSPDDMVTQGVTYPYVVVKLEFLDKSVVFE</sequence>
<name>A0A8J7HC89_9FIRM</name>
<accession>A0A8J7HC89</accession>
<evidence type="ECO:0000313" key="2">
    <source>
        <dbReference type="EMBL" id="MBH1941861.1"/>
    </source>
</evidence>
<keyword evidence="2" id="KW-0645">Protease</keyword>
<protein>
    <submittedName>
        <fullName evidence="2">Protease complex subunit PrcB family protein</fullName>
    </submittedName>
</protein>
<organism evidence="2 3">
    <name type="scientific">Mobilitalea sibirica</name>
    <dbReference type="NCBI Taxonomy" id="1462919"/>
    <lineage>
        <taxon>Bacteria</taxon>
        <taxon>Bacillati</taxon>
        <taxon>Bacillota</taxon>
        <taxon>Clostridia</taxon>
        <taxon>Lachnospirales</taxon>
        <taxon>Lachnospiraceae</taxon>
        <taxon>Mobilitalea</taxon>
    </lineage>
</organism>
<dbReference type="GO" id="GO:0006508">
    <property type="term" value="P:proteolysis"/>
    <property type="evidence" value="ECO:0007669"/>
    <property type="project" value="UniProtKB-KW"/>
</dbReference>